<protein>
    <recommendedName>
        <fullName evidence="3">Recombinase family protein</fullName>
    </recommendedName>
</protein>
<proteinExistence type="predicted"/>
<gene>
    <name evidence="1" type="ORF">GUH15_24540</name>
</gene>
<evidence type="ECO:0000313" key="1">
    <source>
        <dbReference type="EMBL" id="MBD4339163.1"/>
    </source>
</evidence>
<comment type="caution">
    <text evidence="1">The sequence shown here is derived from an EMBL/GenBank/DDBJ whole genome shotgun (WGS) entry which is preliminary data.</text>
</comment>
<evidence type="ECO:0008006" key="3">
    <source>
        <dbReference type="Google" id="ProtNLM"/>
    </source>
</evidence>
<dbReference type="InterPro" id="IPR038109">
    <property type="entry name" value="DNA_bind_recomb_sf"/>
</dbReference>
<accession>A0A8I0LCR5</accession>
<dbReference type="EMBL" id="JAABFR010002109">
    <property type="protein sequence ID" value="MBD4339163.1"/>
    <property type="molecule type" value="Genomic_DNA"/>
</dbReference>
<sequence length="84" mass="9922">YEPDESKWRILPDMHEALVSRGDFYQVREILEAGRRENEAKLEASRNYREKHPQIFRTGIVRCGHCGSNLGYSRHGEKKEGRYN</sequence>
<feature type="non-terminal residue" evidence="1">
    <location>
        <position position="84"/>
    </location>
</feature>
<feature type="non-terminal residue" evidence="1">
    <location>
        <position position="1"/>
    </location>
</feature>
<evidence type="ECO:0000313" key="2">
    <source>
        <dbReference type="Proteomes" id="UP000653002"/>
    </source>
</evidence>
<reference evidence="1" key="1">
    <citation type="submission" date="2020-01" db="EMBL/GenBank/DDBJ databases">
        <authorList>
            <person name="Richard D."/>
        </authorList>
    </citation>
    <scope>NUCLEOTIDE SEQUENCE</scope>
    <source>
        <strain evidence="1">JP541</strain>
    </source>
</reference>
<organism evidence="1 2">
    <name type="scientific">Xanthomonas citri pv. citri</name>
    <dbReference type="NCBI Taxonomy" id="611301"/>
    <lineage>
        <taxon>Bacteria</taxon>
        <taxon>Pseudomonadati</taxon>
        <taxon>Pseudomonadota</taxon>
        <taxon>Gammaproteobacteria</taxon>
        <taxon>Lysobacterales</taxon>
        <taxon>Lysobacteraceae</taxon>
        <taxon>Xanthomonas</taxon>
    </lineage>
</organism>
<dbReference type="AlphaFoldDB" id="A0A8I0LCR5"/>
<dbReference type="Gene3D" id="3.90.1750.20">
    <property type="entry name" value="Putative Large Serine Recombinase, Chain B, Domain 2"/>
    <property type="match status" value="1"/>
</dbReference>
<dbReference type="Proteomes" id="UP000653002">
    <property type="component" value="Unassembled WGS sequence"/>
</dbReference>
<name>A0A8I0LCR5_XANCI</name>